<dbReference type="GO" id="GO:0006221">
    <property type="term" value="P:pyrimidine nucleotide biosynthetic process"/>
    <property type="evidence" value="ECO:0007669"/>
    <property type="project" value="UniProtKB-KW"/>
</dbReference>
<evidence type="ECO:0000259" key="2">
    <source>
        <dbReference type="Pfam" id="PF01979"/>
    </source>
</evidence>
<dbReference type="GO" id="GO:0005737">
    <property type="term" value="C:cytoplasm"/>
    <property type="evidence" value="ECO:0007669"/>
    <property type="project" value="TreeGrafter"/>
</dbReference>
<dbReference type="EMBL" id="CP022743">
    <property type="protein sequence ID" value="ASU34481.1"/>
    <property type="molecule type" value="Genomic_DNA"/>
</dbReference>
<dbReference type="InterPro" id="IPR006680">
    <property type="entry name" value="Amidohydro-rel"/>
</dbReference>
<protein>
    <submittedName>
        <fullName evidence="4">Dihydroorotase</fullName>
    </submittedName>
</protein>
<dbReference type="CDD" id="cd01317">
    <property type="entry name" value="DHOase_IIa"/>
    <property type="match status" value="1"/>
</dbReference>
<sequence length="417" mass="45739">MNLLIKSATIIDPHSPYNQQVVDILIEKGIITKIAPELEADAELVEAEGKFVSPGFFDLNCNIGELGLETKEDLHTGTAAAAAGGFTGIALMPNTIPPVHSKAEIEYLVNRAKRNLVDVYPLGAISHKREGKDLAEMYDMFLSGAKAFTDGNRPVQDAGLMERALLYAQGFDALILSYPEDTAIAGKAKVNEGEISTILGMKGIPPLAEELMIARDLYLAEYTGSRIHFSTISTTRSVELIREAKRKGLEVSCDVAAHHLVLTDEALLGFESLYKVKPPLRTRDDVNALLKGLKDGTIDAIVSQHTPHEVEFKDVEFEVAEFGITGLQTAFSLALLAGLDPELIIEKLAINPRRILNLEIPSVTEGREANLVLFDLEAEWEFTRNNNKSKSYNSPFIGQSLKGSILLTLNNNHLYKQ</sequence>
<dbReference type="GO" id="GO:0006145">
    <property type="term" value="P:purine nucleobase catabolic process"/>
    <property type="evidence" value="ECO:0007669"/>
    <property type="project" value="TreeGrafter"/>
</dbReference>
<dbReference type="NCBIfam" id="TIGR00857">
    <property type="entry name" value="pyrC_multi"/>
    <property type="match status" value="1"/>
</dbReference>
<gene>
    <name evidence="4" type="ORF">MuYL_2594</name>
</gene>
<keyword evidence="5" id="KW-1185">Reference proteome</keyword>
<dbReference type="SUPFAM" id="SSF51556">
    <property type="entry name" value="Metallo-dependent hydrolases"/>
    <property type="match status" value="1"/>
</dbReference>
<keyword evidence="1" id="KW-0665">Pyrimidine biosynthesis</keyword>
<dbReference type="Gene3D" id="2.30.40.10">
    <property type="entry name" value="Urease, subunit C, domain 1"/>
    <property type="match status" value="1"/>
</dbReference>
<dbReference type="InterPro" id="IPR050138">
    <property type="entry name" value="DHOase/Allantoinase_Hydrolase"/>
</dbReference>
<reference evidence="4 5" key="1">
    <citation type="submission" date="2017-08" db="EMBL/GenBank/DDBJ databases">
        <title>Complete genome sequence of Mucilaginibacter sp. strain BJC16-A31.</title>
        <authorList>
            <consortium name="Henan University of Science and Technology"/>
            <person name="You X."/>
        </authorList>
    </citation>
    <scope>NUCLEOTIDE SEQUENCE [LARGE SCALE GENOMIC DNA]</scope>
    <source>
        <strain evidence="4 5">BJC16-A31</strain>
    </source>
</reference>
<feature type="domain" description="Amidohydrolase-related" evidence="2">
    <location>
        <begin position="236"/>
        <end position="406"/>
    </location>
</feature>
<dbReference type="SUPFAM" id="SSF51338">
    <property type="entry name" value="Composite domain of metallo-dependent hydrolases"/>
    <property type="match status" value="1"/>
</dbReference>
<dbReference type="PANTHER" id="PTHR43668">
    <property type="entry name" value="ALLANTOINASE"/>
    <property type="match status" value="1"/>
</dbReference>
<dbReference type="InterPro" id="IPR032466">
    <property type="entry name" value="Metal_Hydrolase"/>
</dbReference>
<evidence type="ECO:0000259" key="3">
    <source>
        <dbReference type="Pfam" id="PF12890"/>
    </source>
</evidence>
<dbReference type="InterPro" id="IPR024403">
    <property type="entry name" value="DHOase_cat"/>
</dbReference>
<accession>A0A223NY27</accession>
<dbReference type="PANTHER" id="PTHR43668:SF2">
    <property type="entry name" value="ALLANTOINASE"/>
    <property type="match status" value="1"/>
</dbReference>
<dbReference type="GO" id="GO:0004151">
    <property type="term" value="F:dihydroorotase activity"/>
    <property type="evidence" value="ECO:0007669"/>
    <property type="project" value="InterPro"/>
</dbReference>
<dbReference type="GO" id="GO:0004038">
    <property type="term" value="F:allantoinase activity"/>
    <property type="evidence" value="ECO:0007669"/>
    <property type="project" value="TreeGrafter"/>
</dbReference>
<dbReference type="InterPro" id="IPR004722">
    <property type="entry name" value="DHOase"/>
</dbReference>
<evidence type="ECO:0000313" key="4">
    <source>
        <dbReference type="EMBL" id="ASU34481.1"/>
    </source>
</evidence>
<dbReference type="KEGG" id="muc:MuYL_2594"/>
<dbReference type="AlphaFoldDB" id="A0A223NY27"/>
<evidence type="ECO:0000256" key="1">
    <source>
        <dbReference type="ARBA" id="ARBA00022975"/>
    </source>
</evidence>
<dbReference type="Pfam" id="PF12890">
    <property type="entry name" value="DHOase"/>
    <property type="match status" value="1"/>
</dbReference>
<dbReference type="Proteomes" id="UP000215002">
    <property type="component" value="Chromosome"/>
</dbReference>
<dbReference type="Pfam" id="PF01979">
    <property type="entry name" value="Amidohydro_1"/>
    <property type="match status" value="1"/>
</dbReference>
<feature type="domain" description="Dihydroorotase catalytic" evidence="3">
    <location>
        <begin position="49"/>
        <end position="235"/>
    </location>
</feature>
<organism evidence="4 5">
    <name type="scientific">Mucilaginibacter xinganensis</name>
    <dbReference type="NCBI Taxonomy" id="1234841"/>
    <lineage>
        <taxon>Bacteria</taxon>
        <taxon>Pseudomonadati</taxon>
        <taxon>Bacteroidota</taxon>
        <taxon>Sphingobacteriia</taxon>
        <taxon>Sphingobacteriales</taxon>
        <taxon>Sphingobacteriaceae</taxon>
        <taxon>Mucilaginibacter</taxon>
    </lineage>
</organism>
<dbReference type="OrthoDB" id="9765462at2"/>
<dbReference type="Gene3D" id="3.20.20.140">
    <property type="entry name" value="Metal-dependent hydrolases"/>
    <property type="match status" value="1"/>
</dbReference>
<proteinExistence type="predicted"/>
<dbReference type="GO" id="GO:0046872">
    <property type="term" value="F:metal ion binding"/>
    <property type="evidence" value="ECO:0007669"/>
    <property type="project" value="InterPro"/>
</dbReference>
<dbReference type="RefSeq" id="WP_094570829.1">
    <property type="nucleotide sequence ID" value="NZ_CP022743.1"/>
</dbReference>
<name>A0A223NY27_9SPHI</name>
<evidence type="ECO:0000313" key="5">
    <source>
        <dbReference type="Proteomes" id="UP000215002"/>
    </source>
</evidence>
<dbReference type="InterPro" id="IPR011059">
    <property type="entry name" value="Metal-dep_hydrolase_composite"/>
</dbReference>